<gene>
    <name evidence="3" type="ORF">NZD89_22745</name>
</gene>
<feature type="coiled-coil region" evidence="1">
    <location>
        <begin position="95"/>
        <end position="122"/>
    </location>
</feature>
<feature type="region of interest" description="Disordered" evidence="2">
    <location>
        <begin position="31"/>
        <end position="76"/>
    </location>
</feature>
<keyword evidence="1" id="KW-0175">Coiled coil</keyword>
<evidence type="ECO:0000313" key="3">
    <source>
        <dbReference type="EMBL" id="WAH41068.1"/>
    </source>
</evidence>
<evidence type="ECO:0000256" key="2">
    <source>
        <dbReference type="SAM" id="MobiDB-lite"/>
    </source>
</evidence>
<sequence length="175" mass="19379">MKLARFQQLRWVPILVRAYYDAQRMNSETSNALKPTVAKSARSGTDVSVTPRGPRKQNQSAKRNTPKKPVPSSSQNKLASLLREIRMVNRNLRGLGDIRQQLKNLGISIEELNSRLDTVKANDEPTSSTVLPGGTSSPPPMPPLGINRGHIPLHNDGSELPLGERTDNVYQLPRL</sequence>
<accession>A0ABY6ZE36</accession>
<proteinExistence type="predicted"/>
<evidence type="ECO:0000313" key="4">
    <source>
        <dbReference type="Proteomes" id="UP001164761"/>
    </source>
</evidence>
<reference evidence="3" key="1">
    <citation type="submission" date="2022-08" db="EMBL/GenBank/DDBJ databases">
        <title>Alicyclobacillus fastidiosus DSM 17978, complete genome.</title>
        <authorList>
            <person name="Wang Q."/>
            <person name="Cai R."/>
            <person name="Wang Z."/>
        </authorList>
    </citation>
    <scope>NUCLEOTIDE SEQUENCE</scope>
    <source>
        <strain evidence="3">DSM 17978</strain>
    </source>
</reference>
<protein>
    <submittedName>
        <fullName evidence="3">Uncharacterized protein</fullName>
    </submittedName>
</protein>
<dbReference type="Proteomes" id="UP001164761">
    <property type="component" value="Chromosome"/>
</dbReference>
<name>A0ABY6ZE36_9BACL</name>
<dbReference type="RefSeq" id="WP_268004968.1">
    <property type="nucleotide sequence ID" value="NZ_BSUT01000001.1"/>
</dbReference>
<keyword evidence="4" id="KW-1185">Reference proteome</keyword>
<organism evidence="3 4">
    <name type="scientific">Alicyclobacillus fastidiosus</name>
    <dbReference type="NCBI Taxonomy" id="392011"/>
    <lineage>
        <taxon>Bacteria</taxon>
        <taxon>Bacillati</taxon>
        <taxon>Bacillota</taxon>
        <taxon>Bacilli</taxon>
        <taxon>Bacillales</taxon>
        <taxon>Alicyclobacillaceae</taxon>
        <taxon>Alicyclobacillus</taxon>
    </lineage>
</organism>
<dbReference type="EMBL" id="CP104067">
    <property type="protein sequence ID" value="WAH41068.1"/>
    <property type="molecule type" value="Genomic_DNA"/>
</dbReference>
<evidence type="ECO:0000256" key="1">
    <source>
        <dbReference type="SAM" id="Coils"/>
    </source>
</evidence>